<name>A0ABD2LB89_9BILA</name>
<evidence type="ECO:0000313" key="2">
    <source>
        <dbReference type="Proteomes" id="UP001620626"/>
    </source>
</evidence>
<accession>A0ABD2LB89</accession>
<dbReference type="AlphaFoldDB" id="A0ABD2LB89"/>
<sequence length="330" mass="37780">MSDNGKEAEKEMAKAIFVSTDCWLKVFELLPPRQLGLGIALISHRFDFYVDEHFKTRKWALNKMEIRSQMGKNGTNQMEIVNAHWRPLPIPKMQVPCKVIGFKHIEIKYIDQNAIAFLHRFRQLFSVVCPINFDINTGSDHLLAFILRNIWPMLGKNIYELRVLSFHDNAMPLDGQAVTNWLCTPRPDNVPKVFSCCLFDDGNLAPKIEAFKAAFASASSSVNFIVVISFPSSFAWFLSSSVAASLMPFVLTNKKTGEQLAFKRTEYSNEFLLVRCPIARDESKWTKWEKEVTGWEFLHQLNRINIEIDEDDKIGDGLLKAMIGPSDQQK</sequence>
<organism evidence="1 2">
    <name type="scientific">Heterodera trifolii</name>
    <dbReference type="NCBI Taxonomy" id="157864"/>
    <lineage>
        <taxon>Eukaryota</taxon>
        <taxon>Metazoa</taxon>
        <taxon>Ecdysozoa</taxon>
        <taxon>Nematoda</taxon>
        <taxon>Chromadorea</taxon>
        <taxon>Rhabditida</taxon>
        <taxon>Tylenchina</taxon>
        <taxon>Tylenchomorpha</taxon>
        <taxon>Tylenchoidea</taxon>
        <taxon>Heteroderidae</taxon>
        <taxon>Heteroderinae</taxon>
        <taxon>Heterodera</taxon>
    </lineage>
</organism>
<dbReference type="EMBL" id="JBICBT010000475">
    <property type="protein sequence ID" value="KAL3112331.1"/>
    <property type="molecule type" value="Genomic_DNA"/>
</dbReference>
<reference evidence="1 2" key="1">
    <citation type="submission" date="2024-10" db="EMBL/GenBank/DDBJ databases">
        <authorList>
            <person name="Kim D."/>
        </authorList>
    </citation>
    <scope>NUCLEOTIDE SEQUENCE [LARGE SCALE GENOMIC DNA]</scope>
    <source>
        <strain evidence="1">BH-2024</strain>
    </source>
</reference>
<dbReference type="Proteomes" id="UP001620626">
    <property type="component" value="Unassembled WGS sequence"/>
</dbReference>
<evidence type="ECO:0000313" key="1">
    <source>
        <dbReference type="EMBL" id="KAL3112331.1"/>
    </source>
</evidence>
<protein>
    <recommendedName>
        <fullName evidence="3">F-box domain-containing protein</fullName>
    </recommendedName>
</protein>
<comment type="caution">
    <text evidence="1">The sequence shown here is derived from an EMBL/GenBank/DDBJ whole genome shotgun (WGS) entry which is preliminary data.</text>
</comment>
<proteinExistence type="predicted"/>
<keyword evidence="2" id="KW-1185">Reference proteome</keyword>
<gene>
    <name evidence="1" type="ORF">niasHT_019056</name>
</gene>
<evidence type="ECO:0008006" key="3">
    <source>
        <dbReference type="Google" id="ProtNLM"/>
    </source>
</evidence>